<dbReference type="Proteomes" id="UP000001307">
    <property type="component" value="Unassembled WGS sequence"/>
</dbReference>
<dbReference type="InterPro" id="IPR001873">
    <property type="entry name" value="ENaC"/>
</dbReference>
<evidence type="ECO:0000256" key="10">
    <source>
        <dbReference type="ARBA" id="ARBA00023303"/>
    </source>
</evidence>
<evidence type="ECO:0000256" key="8">
    <source>
        <dbReference type="ARBA" id="ARBA00023136"/>
    </source>
</evidence>
<sequence length="458" mass="53346">MLAFSGRSKLFFVVKFCFYVAGFYYSARVIIENIAKYRDYPSIFTQREDDQISTFPKIALCSYQMHSLWKMRKYYPQINSTILRTFYGSSNEREVNWEKESWEEFNKINLDEFFHKTMPDIKIFHCLFDSLDCTHIWKKRKTKLGICLEFDLYHEVEGDHFLHLSRIDLNSSEHNLGFVIGLNKSDSTYGWYGQMLGMHLYYNYYTDQVEEESKAISLSSQLTPIVNFKLVRNSYLGAPYRECNKSNLQSEYKIYKQNDIYKKSTCEMRQLIDQVVKLCSCRPDYLHNFILEDSPQVRKCNFYDQVKCVAHIIERKEGKSHKYIIDCSVIVAYQEQLDIMADQQNQRIAIDTEGGPRNNKPVDVTLTSSSDRILFEAKGVPLNSPQYETMQNDIMRITSGKTIVGHNVNADIQQIGKTRGDFTGVIDTQNMGSISHSSNRSHNPAEDARQAMNLANQN</sequence>
<evidence type="ECO:0000256" key="9">
    <source>
        <dbReference type="ARBA" id="ARBA00023201"/>
    </source>
</evidence>
<dbReference type="Gene3D" id="1.10.287.820">
    <property type="entry name" value="Acid-sensing ion channel domain"/>
    <property type="match status" value="1"/>
</dbReference>
<keyword evidence="10 11" id="KW-0407">Ion channel</keyword>
<keyword evidence="3 11" id="KW-0894">Sodium channel</keyword>
<evidence type="ECO:0000256" key="3">
    <source>
        <dbReference type="ARBA" id="ARBA00022461"/>
    </source>
</evidence>
<dbReference type="AlphaFoldDB" id="E4XWC3"/>
<evidence type="ECO:0000256" key="2">
    <source>
        <dbReference type="ARBA" id="ARBA00022448"/>
    </source>
</evidence>
<keyword evidence="9 11" id="KW-0739">Sodium transport</keyword>
<dbReference type="Pfam" id="PF00858">
    <property type="entry name" value="ASC"/>
    <property type="match status" value="1"/>
</dbReference>
<keyword evidence="4 11" id="KW-0812">Transmembrane</keyword>
<keyword evidence="2 11" id="KW-0813">Transport</keyword>
<dbReference type="InParanoid" id="E4XWC3"/>
<keyword evidence="6" id="KW-0915">Sodium</keyword>
<evidence type="ECO:0000256" key="4">
    <source>
        <dbReference type="ARBA" id="ARBA00022692"/>
    </source>
</evidence>
<comment type="similarity">
    <text evidence="11">Belongs to the amiloride-sensitive sodium channel (TC 1.A.6) family.</text>
</comment>
<keyword evidence="7 11" id="KW-0406">Ion transport</keyword>
<keyword evidence="13" id="KW-1185">Reference proteome</keyword>
<evidence type="ECO:0000256" key="6">
    <source>
        <dbReference type="ARBA" id="ARBA00023053"/>
    </source>
</evidence>
<evidence type="ECO:0000313" key="12">
    <source>
        <dbReference type="EMBL" id="CBY13978.1"/>
    </source>
</evidence>
<keyword evidence="8" id="KW-0472">Membrane</keyword>
<evidence type="ECO:0000256" key="7">
    <source>
        <dbReference type="ARBA" id="ARBA00023065"/>
    </source>
</evidence>
<keyword evidence="5" id="KW-1133">Transmembrane helix</keyword>
<evidence type="ECO:0000256" key="11">
    <source>
        <dbReference type="RuleBase" id="RU000679"/>
    </source>
</evidence>
<dbReference type="PANTHER" id="PTHR11690">
    <property type="entry name" value="AMILORIDE-SENSITIVE SODIUM CHANNEL-RELATED"/>
    <property type="match status" value="1"/>
</dbReference>
<reference evidence="12 13" key="1">
    <citation type="journal article" date="2010" name="Science">
        <title>Plasticity of animal genome architecture unmasked by rapid evolution of a pelagic tunicate.</title>
        <authorList>
            <person name="Denoeud F."/>
            <person name="Henriet S."/>
            <person name="Mungpakdee S."/>
            <person name="Aury J.M."/>
            <person name="Da Silva C."/>
            <person name="Brinkmann H."/>
            <person name="Mikhaleva J."/>
            <person name="Olsen L.C."/>
            <person name="Jubin C."/>
            <person name="Canestro C."/>
            <person name="Bouquet J.M."/>
            <person name="Danks G."/>
            <person name="Poulain J."/>
            <person name="Campsteijn C."/>
            <person name="Adamski M."/>
            <person name="Cross I."/>
            <person name="Yadetie F."/>
            <person name="Muffato M."/>
            <person name="Louis A."/>
            <person name="Butcher S."/>
            <person name="Tsagkogeorga G."/>
            <person name="Konrad A."/>
            <person name="Singh S."/>
            <person name="Jensen M.F."/>
            <person name="Cong E.H."/>
            <person name="Eikeseth-Otteraa H."/>
            <person name="Noel B."/>
            <person name="Anthouard V."/>
            <person name="Porcel B.M."/>
            <person name="Kachouri-Lafond R."/>
            <person name="Nishino A."/>
            <person name="Ugolini M."/>
            <person name="Chourrout P."/>
            <person name="Nishida H."/>
            <person name="Aasland R."/>
            <person name="Huzurbazar S."/>
            <person name="Westhof E."/>
            <person name="Delsuc F."/>
            <person name="Lehrach H."/>
            <person name="Reinhardt R."/>
            <person name="Weissenbach J."/>
            <person name="Roy S.W."/>
            <person name="Artiguenave F."/>
            <person name="Postlethwait J.H."/>
            <person name="Manak J.R."/>
            <person name="Thompson E.M."/>
            <person name="Jaillon O."/>
            <person name="Du Pasquier L."/>
            <person name="Boudinot P."/>
            <person name="Liberles D.A."/>
            <person name="Volff J.N."/>
            <person name="Philippe H."/>
            <person name="Lenhard B."/>
            <person name="Roest Crollius H."/>
            <person name="Wincker P."/>
            <person name="Chourrout D."/>
        </authorList>
    </citation>
    <scope>NUCLEOTIDE SEQUENCE [LARGE SCALE GENOMIC DNA]</scope>
</reference>
<protein>
    <submittedName>
        <fullName evidence="12">Uncharacterized protein</fullName>
    </submittedName>
</protein>
<proteinExistence type="inferred from homology"/>
<evidence type="ECO:0000256" key="1">
    <source>
        <dbReference type="ARBA" id="ARBA00004141"/>
    </source>
</evidence>
<evidence type="ECO:0000256" key="5">
    <source>
        <dbReference type="ARBA" id="ARBA00022989"/>
    </source>
</evidence>
<gene>
    <name evidence="12" type="ORF">GSOID_T00006939001</name>
</gene>
<dbReference type="EMBL" id="FN653240">
    <property type="protein sequence ID" value="CBY13978.1"/>
    <property type="molecule type" value="Genomic_DNA"/>
</dbReference>
<organism evidence="12 13">
    <name type="scientific">Oikopleura dioica</name>
    <name type="common">Tunicate</name>
    <dbReference type="NCBI Taxonomy" id="34765"/>
    <lineage>
        <taxon>Eukaryota</taxon>
        <taxon>Metazoa</taxon>
        <taxon>Chordata</taxon>
        <taxon>Tunicata</taxon>
        <taxon>Appendicularia</taxon>
        <taxon>Copelata</taxon>
        <taxon>Oikopleuridae</taxon>
        <taxon>Oikopleura</taxon>
    </lineage>
</organism>
<evidence type="ECO:0000313" key="13">
    <source>
        <dbReference type="Proteomes" id="UP000001307"/>
    </source>
</evidence>
<comment type="subcellular location">
    <subcellularLocation>
        <location evidence="1">Membrane</location>
        <topology evidence="1">Multi-pass membrane protein</topology>
    </subcellularLocation>
</comment>
<accession>E4XWC3</accession>
<dbReference type="PANTHER" id="PTHR11690:SF300">
    <property type="entry name" value="PICKPOCKET PROTEIN 19"/>
    <property type="match status" value="1"/>
</dbReference>
<dbReference type="OrthoDB" id="10411096at2759"/>
<dbReference type="GO" id="GO:0015280">
    <property type="term" value="F:ligand-gated sodium channel activity"/>
    <property type="evidence" value="ECO:0007669"/>
    <property type="project" value="TreeGrafter"/>
</dbReference>
<name>E4XWC3_OIKDI</name>
<dbReference type="GO" id="GO:0005886">
    <property type="term" value="C:plasma membrane"/>
    <property type="evidence" value="ECO:0007669"/>
    <property type="project" value="TreeGrafter"/>
</dbReference>